<proteinExistence type="predicted"/>
<protein>
    <submittedName>
        <fullName evidence="1">Uncharacterized protein</fullName>
    </submittedName>
</protein>
<dbReference type="AlphaFoldDB" id="B9XL76"/>
<organism evidence="1 2">
    <name type="scientific">Pedosphaera parvula (strain Ellin514)</name>
    <dbReference type="NCBI Taxonomy" id="320771"/>
    <lineage>
        <taxon>Bacteria</taxon>
        <taxon>Pseudomonadati</taxon>
        <taxon>Verrucomicrobiota</taxon>
        <taxon>Pedosphaerae</taxon>
        <taxon>Pedosphaerales</taxon>
        <taxon>Pedosphaeraceae</taxon>
        <taxon>Pedosphaera</taxon>
    </lineage>
</organism>
<name>B9XL76_PEDPL</name>
<evidence type="ECO:0000313" key="2">
    <source>
        <dbReference type="Proteomes" id="UP000003688"/>
    </source>
</evidence>
<gene>
    <name evidence="1" type="ORF">Cflav_PD2271</name>
</gene>
<reference evidence="1 2" key="1">
    <citation type="journal article" date="2011" name="J. Bacteriol.">
        <title>Genome sequence of 'Pedosphaera parvula' Ellin514, an aerobic Verrucomicrobial isolate from pasture soil.</title>
        <authorList>
            <person name="Kant R."/>
            <person name="van Passel M.W."/>
            <person name="Sangwan P."/>
            <person name="Palva A."/>
            <person name="Lucas S."/>
            <person name="Copeland A."/>
            <person name="Lapidus A."/>
            <person name="Glavina Del Rio T."/>
            <person name="Dalin E."/>
            <person name="Tice H."/>
            <person name="Bruce D."/>
            <person name="Goodwin L."/>
            <person name="Pitluck S."/>
            <person name="Chertkov O."/>
            <person name="Larimer F.W."/>
            <person name="Land M.L."/>
            <person name="Hauser L."/>
            <person name="Brettin T.S."/>
            <person name="Detter J.C."/>
            <person name="Han S."/>
            <person name="de Vos W.M."/>
            <person name="Janssen P.H."/>
            <person name="Smidt H."/>
        </authorList>
    </citation>
    <scope>NUCLEOTIDE SEQUENCE [LARGE SCALE GENOMIC DNA]</scope>
    <source>
        <strain evidence="1 2">Ellin514</strain>
    </source>
</reference>
<evidence type="ECO:0000313" key="1">
    <source>
        <dbReference type="EMBL" id="EEF59427.1"/>
    </source>
</evidence>
<dbReference type="Proteomes" id="UP000003688">
    <property type="component" value="Unassembled WGS sequence"/>
</dbReference>
<dbReference type="EMBL" id="ABOX02000028">
    <property type="protein sequence ID" value="EEF59427.1"/>
    <property type="molecule type" value="Genomic_DNA"/>
</dbReference>
<keyword evidence="2" id="KW-1185">Reference proteome</keyword>
<sequence>MHPILIRNYAVTSTIEITEWIPAKYEYPKSVHRLNWNDLPFLNEEEVVKCN</sequence>
<comment type="caution">
    <text evidence="1">The sequence shown here is derived from an EMBL/GenBank/DDBJ whole genome shotgun (WGS) entry which is preliminary data.</text>
</comment>
<accession>B9XL76</accession>